<dbReference type="SUPFAM" id="SSF54171">
    <property type="entry name" value="DNA-binding domain"/>
    <property type="match status" value="1"/>
</dbReference>
<evidence type="ECO:0000256" key="3">
    <source>
        <dbReference type="ARBA" id="ARBA00022745"/>
    </source>
</evidence>
<protein>
    <submittedName>
        <fullName evidence="11">Uncharacterized protein</fullName>
    </submittedName>
</protein>
<dbReference type="CDD" id="cd10017">
    <property type="entry name" value="B3_DNA"/>
    <property type="match status" value="1"/>
</dbReference>
<evidence type="ECO:0000256" key="5">
    <source>
        <dbReference type="ARBA" id="ARBA00023125"/>
    </source>
</evidence>
<evidence type="ECO:0000256" key="4">
    <source>
        <dbReference type="ARBA" id="ARBA00023015"/>
    </source>
</evidence>
<keyword evidence="5" id="KW-0238">DNA-binding</keyword>
<feature type="domain" description="AP2/ERF" evidence="10">
    <location>
        <begin position="43"/>
        <end position="101"/>
    </location>
</feature>
<dbReference type="InterPro" id="IPR015300">
    <property type="entry name" value="DNA-bd_pseudobarrel_sf"/>
</dbReference>
<dbReference type="InterPro" id="IPR003340">
    <property type="entry name" value="B3_DNA-bd"/>
</dbReference>
<dbReference type="InterPro" id="IPR016177">
    <property type="entry name" value="DNA-bd_dom_sf"/>
</dbReference>
<feature type="domain" description="TF-B3" evidence="9">
    <location>
        <begin position="163"/>
        <end position="297"/>
    </location>
</feature>
<accession>A0AAN7KDX8</accession>
<name>A0AAN7KDX8_TRANT</name>
<evidence type="ECO:0000256" key="6">
    <source>
        <dbReference type="ARBA" id="ARBA00023163"/>
    </source>
</evidence>
<feature type="compositionally biased region" description="Polar residues" evidence="8">
    <location>
        <begin position="16"/>
        <end position="30"/>
    </location>
</feature>
<reference evidence="11 12" key="1">
    <citation type="journal article" date="2023" name="Hortic Res">
        <title>Pangenome of water caltrop reveals structural variations and asymmetric subgenome divergence after allopolyploidization.</title>
        <authorList>
            <person name="Zhang X."/>
            <person name="Chen Y."/>
            <person name="Wang L."/>
            <person name="Yuan Y."/>
            <person name="Fang M."/>
            <person name="Shi L."/>
            <person name="Lu R."/>
            <person name="Comes H.P."/>
            <person name="Ma Y."/>
            <person name="Chen Y."/>
            <person name="Huang G."/>
            <person name="Zhou Y."/>
            <person name="Zheng Z."/>
            <person name="Qiu Y."/>
        </authorList>
    </citation>
    <scope>NUCLEOTIDE SEQUENCE [LARGE SCALE GENOMIC DNA]</scope>
    <source>
        <strain evidence="11">F231</strain>
    </source>
</reference>
<evidence type="ECO:0000313" key="12">
    <source>
        <dbReference type="Proteomes" id="UP001346149"/>
    </source>
</evidence>
<keyword evidence="4" id="KW-0805">Transcription regulation</keyword>
<evidence type="ECO:0000256" key="1">
    <source>
        <dbReference type="ARBA" id="ARBA00004123"/>
    </source>
</evidence>
<evidence type="ECO:0000256" key="2">
    <source>
        <dbReference type="ARBA" id="ARBA00009089"/>
    </source>
</evidence>
<dbReference type="AlphaFoldDB" id="A0AAN7KDX8"/>
<dbReference type="PANTHER" id="PTHR31140">
    <property type="entry name" value="B3 DOMAIN-CONTAINING TRANSCRIPTION FACTOR ABI3"/>
    <property type="match status" value="1"/>
</dbReference>
<dbReference type="PROSITE" id="PS51032">
    <property type="entry name" value="AP2_ERF"/>
    <property type="match status" value="1"/>
</dbReference>
<dbReference type="PANTHER" id="PTHR31140:SF1">
    <property type="entry name" value="AP2_ERF AND B3 DOMAIN-CONTAINING TRANSCRIPTION REPRESSOR RAV2"/>
    <property type="match status" value="1"/>
</dbReference>
<dbReference type="GO" id="GO:0003700">
    <property type="term" value="F:DNA-binding transcription factor activity"/>
    <property type="evidence" value="ECO:0007669"/>
    <property type="project" value="InterPro"/>
</dbReference>
<proteinExistence type="inferred from homology"/>
<dbReference type="SMART" id="SM00380">
    <property type="entry name" value="AP2"/>
    <property type="match status" value="1"/>
</dbReference>
<dbReference type="PROSITE" id="PS50863">
    <property type="entry name" value="B3"/>
    <property type="match status" value="1"/>
</dbReference>
<dbReference type="Gene3D" id="3.30.730.10">
    <property type="entry name" value="AP2/ERF domain"/>
    <property type="match status" value="1"/>
</dbReference>
<keyword evidence="12" id="KW-1185">Reference proteome</keyword>
<evidence type="ECO:0000259" key="9">
    <source>
        <dbReference type="PROSITE" id="PS50863"/>
    </source>
</evidence>
<dbReference type="SMART" id="SM01019">
    <property type="entry name" value="B3"/>
    <property type="match status" value="1"/>
</dbReference>
<dbReference type="InterPro" id="IPR001471">
    <property type="entry name" value="AP2/ERF_dom"/>
</dbReference>
<dbReference type="Pfam" id="PF02362">
    <property type="entry name" value="B3"/>
    <property type="match status" value="1"/>
</dbReference>
<organism evidence="11 12">
    <name type="scientific">Trapa natans</name>
    <name type="common">Water chestnut</name>
    <dbReference type="NCBI Taxonomy" id="22666"/>
    <lineage>
        <taxon>Eukaryota</taxon>
        <taxon>Viridiplantae</taxon>
        <taxon>Streptophyta</taxon>
        <taxon>Embryophyta</taxon>
        <taxon>Tracheophyta</taxon>
        <taxon>Spermatophyta</taxon>
        <taxon>Magnoliopsida</taxon>
        <taxon>eudicotyledons</taxon>
        <taxon>Gunneridae</taxon>
        <taxon>Pentapetalae</taxon>
        <taxon>rosids</taxon>
        <taxon>malvids</taxon>
        <taxon>Myrtales</taxon>
        <taxon>Lythraceae</taxon>
        <taxon>Trapa</taxon>
    </lineage>
</organism>
<keyword evidence="3" id="KW-0936">Ethylene signaling pathway</keyword>
<dbReference type="Pfam" id="PF00847">
    <property type="entry name" value="AP2"/>
    <property type="match status" value="1"/>
</dbReference>
<feature type="region of interest" description="Disordered" evidence="8">
    <location>
        <begin position="1"/>
        <end position="50"/>
    </location>
</feature>
<dbReference type="SUPFAM" id="SSF101936">
    <property type="entry name" value="DNA-binding pseudobarrel domain"/>
    <property type="match status" value="1"/>
</dbReference>
<evidence type="ECO:0000313" key="11">
    <source>
        <dbReference type="EMBL" id="KAK4763289.1"/>
    </source>
</evidence>
<keyword evidence="7" id="KW-0539">Nucleus</keyword>
<dbReference type="InterPro" id="IPR036955">
    <property type="entry name" value="AP2/ERF_dom_sf"/>
</dbReference>
<keyword evidence="6" id="KW-0804">Transcription</keyword>
<dbReference type="GO" id="GO:0009873">
    <property type="term" value="P:ethylene-activated signaling pathway"/>
    <property type="evidence" value="ECO:0007669"/>
    <property type="project" value="UniProtKB-KW"/>
</dbReference>
<dbReference type="InterPro" id="IPR044800">
    <property type="entry name" value="LEC2-like"/>
</dbReference>
<comment type="caution">
    <text evidence="11">The sequence shown here is derived from an EMBL/GenBank/DDBJ whole genome shotgun (WGS) entry which is preliminary data.</text>
</comment>
<dbReference type="EMBL" id="JAXQNO010000024">
    <property type="protein sequence ID" value="KAK4763289.1"/>
    <property type="molecule type" value="Genomic_DNA"/>
</dbReference>
<evidence type="ECO:0000256" key="7">
    <source>
        <dbReference type="ARBA" id="ARBA00023242"/>
    </source>
</evidence>
<dbReference type="FunFam" id="3.30.730.10:FF:000008">
    <property type="entry name" value="AP2 domain-containing protein RAP2.8"/>
    <property type="match status" value="1"/>
</dbReference>
<dbReference type="Proteomes" id="UP001346149">
    <property type="component" value="Unassembled WGS sequence"/>
</dbReference>
<dbReference type="GO" id="GO:0005634">
    <property type="term" value="C:nucleus"/>
    <property type="evidence" value="ECO:0007669"/>
    <property type="project" value="UniProtKB-SubCell"/>
</dbReference>
<gene>
    <name evidence="11" type="ORF">SAY86_009057</name>
</gene>
<dbReference type="GO" id="GO:0003677">
    <property type="term" value="F:DNA binding"/>
    <property type="evidence" value="ECO:0007669"/>
    <property type="project" value="UniProtKB-KW"/>
</dbReference>
<dbReference type="CDD" id="cd00018">
    <property type="entry name" value="AP2"/>
    <property type="match status" value="1"/>
</dbReference>
<comment type="subcellular location">
    <subcellularLocation>
        <location evidence="1">Nucleus</location>
    </subcellularLocation>
</comment>
<comment type="similarity">
    <text evidence="2">Belongs to the AP2/ERF transcription factor family. RAV subfamily.</text>
</comment>
<evidence type="ECO:0000256" key="8">
    <source>
        <dbReference type="SAM" id="MobiDB-lite"/>
    </source>
</evidence>
<evidence type="ECO:0000259" key="10">
    <source>
        <dbReference type="PROSITE" id="PS51032"/>
    </source>
</evidence>
<dbReference type="Gene3D" id="2.40.330.10">
    <property type="entry name" value="DNA-binding pseudobarrel domain"/>
    <property type="match status" value="1"/>
</dbReference>
<sequence length="328" mass="37354">MFKQNCHRASTDDESTVSSDHSKLLTNPENNPRLYRRGVGGSRHRGVVPQPNGRWGAQIYENNQRIWLGTYENEDNAAKAYEIAARCLRGSCRNPTVLNFIGTEKGGNEDNVAEAELLRMYSKLEIVRMLRTHTYNDELEQVKHSIRYSAAAGRHGPPRRVLFQKMMTPSDVGRQNRLVIPKKYAEKHFVPQVGTGSSSEELETVTILQPRITPTQVTSTNATANASTKGVHMLNFRDANEGKVWKFRFSYWHRSRSYVLTRGWSRFVKEKSLKAGDMVSFQQSAGSKKRYYIHYSKQIAMSPEEEPVQAMRLFGVDIIPGGPWTSVR</sequence>